<dbReference type="InterPro" id="IPR019080">
    <property type="entry name" value="YqaJ_viral_recombinase"/>
</dbReference>
<evidence type="ECO:0000313" key="6">
    <source>
        <dbReference type="EMBL" id="BBO54092.1"/>
    </source>
</evidence>
<keyword evidence="2" id="KW-1100">Inhibition of host NF-kappa-B by virus</keyword>
<evidence type="ECO:0000256" key="4">
    <source>
        <dbReference type="ARBA" id="ARBA00034542"/>
    </source>
</evidence>
<feature type="domain" description="YqaJ viral recombinase" evidence="5">
    <location>
        <begin position="27"/>
        <end position="177"/>
    </location>
</feature>
<proteinExistence type="inferred from homology"/>
<organism evidence="6">
    <name type="scientific">Abalone asfa-like virus</name>
    <dbReference type="NCBI Taxonomy" id="2839893"/>
    <lineage>
        <taxon>Viruses</taxon>
        <taxon>Varidnaviria</taxon>
        <taxon>Bamfordvirae</taxon>
        <taxon>Nucleocytoviricota</taxon>
        <taxon>Pokkesviricetes</taxon>
        <taxon>Asfuvirales</taxon>
        <taxon>Asfarviridae</taxon>
    </lineage>
</organism>
<name>A0A5K7XX21_9VIRU</name>
<dbReference type="GO" id="GO:0085034">
    <property type="term" value="P:symbiont-mediated suppression of host NF-kappaB cascade"/>
    <property type="evidence" value="ECO:0007669"/>
    <property type="project" value="UniProtKB-KW"/>
</dbReference>
<dbReference type="Gene3D" id="3.90.320.10">
    <property type="match status" value="1"/>
</dbReference>
<accession>A0A5K7XX21</accession>
<comment type="similarity">
    <text evidence="1">Belongs to the asfivirus D345L family.</text>
</comment>
<evidence type="ECO:0000256" key="3">
    <source>
        <dbReference type="ARBA" id="ARBA00034504"/>
    </source>
</evidence>
<evidence type="ECO:0000256" key="2">
    <source>
        <dbReference type="ARBA" id="ARBA00022863"/>
    </source>
</evidence>
<sequence length="337" mass="39404">MSYEINILNIIDFLRNHDSLITQNTLKWKQNRKFIVGSSEISALLGENFFKSRWQLMEEKIYSKPYTFQLPCSWGKMFEPVMEIITELEYGTEIFGNNSCIFGEQFGYPGIINSPDGYCVLKFFYHPITEKYVLPTRTFLQEVDSDDFVFAPVVLEFKSPFSRDITKKPPKYYLPQIWTGITLCPLVLCGLFIEGVFRLCEEADWHNTNYMNIQRDKEPFLNVIGRGYFYVYSSDTEIDLNDLNESSLSDLMQKSKIKLGYFKLNDVDDEFHRAPRDGNMKGKLFFKLYKINFLPIAPNSGYLSSIQPEITRFIEEVQERTNTVNPLQPNAQLSQHR</sequence>
<evidence type="ECO:0000256" key="1">
    <source>
        <dbReference type="ARBA" id="ARBA00008493"/>
    </source>
</evidence>
<dbReference type="EMBL" id="LC506465">
    <property type="protein sequence ID" value="BBO54092.1"/>
    <property type="molecule type" value="Genomic_DNA"/>
</dbReference>
<protein>
    <recommendedName>
        <fullName evidence="4">Protein D345L</fullName>
    </recommendedName>
</protein>
<dbReference type="SUPFAM" id="SSF52980">
    <property type="entry name" value="Restriction endonuclease-like"/>
    <property type="match status" value="1"/>
</dbReference>
<comment type="subunit">
    <text evidence="3">Interacts with IKKA/CHUK and IKBKB.</text>
</comment>
<dbReference type="InterPro" id="IPR011604">
    <property type="entry name" value="PDDEXK-like_dom_sf"/>
</dbReference>
<dbReference type="InterPro" id="IPR011335">
    <property type="entry name" value="Restrct_endonuc-II-like"/>
</dbReference>
<keyword evidence="2" id="KW-0945">Host-virus interaction</keyword>
<dbReference type="Pfam" id="PF09588">
    <property type="entry name" value="YqaJ"/>
    <property type="match status" value="1"/>
</dbReference>
<evidence type="ECO:0000259" key="5">
    <source>
        <dbReference type="Pfam" id="PF09588"/>
    </source>
</evidence>
<reference evidence="6" key="1">
    <citation type="journal article" date="2020" name="Sci. Rep.">
        <title>A novel Asfarvirus-like virus identified as a potential cause of mass mortality of abalone.</title>
        <authorList>
            <person name="Matsuyama T."/>
            <person name="Takano T."/>
            <person name="Nishiki I."/>
            <person name="Fujiwara A."/>
            <person name="Kiryu I."/>
            <person name="Inada M."/>
            <person name="Sakai T."/>
            <person name="Terashima S."/>
            <person name="Matsuura Y."/>
            <person name="Isowa K."/>
            <person name="Nakayasu C."/>
        </authorList>
    </citation>
    <scope>NUCLEOTIDE SEQUENCE</scope>
</reference>